<dbReference type="PANTHER" id="PTHR30069:SF29">
    <property type="entry name" value="HEMOGLOBIN AND HEMOGLOBIN-HAPTOGLOBIN-BINDING PROTEIN 1-RELATED"/>
    <property type="match status" value="1"/>
</dbReference>
<keyword evidence="6" id="KW-0472">Membrane</keyword>
<evidence type="ECO:0000256" key="4">
    <source>
        <dbReference type="ARBA" id="ARBA00022692"/>
    </source>
</evidence>
<keyword evidence="10" id="KW-0675">Receptor</keyword>
<dbReference type="Pfam" id="PF14905">
    <property type="entry name" value="OMP_b-brl_3"/>
    <property type="match status" value="1"/>
</dbReference>
<keyword evidence="3" id="KW-1134">Transmembrane beta strand</keyword>
<dbReference type="PANTHER" id="PTHR30069">
    <property type="entry name" value="TONB-DEPENDENT OUTER MEMBRANE RECEPTOR"/>
    <property type="match status" value="1"/>
</dbReference>
<dbReference type="Gene3D" id="2.60.40.1120">
    <property type="entry name" value="Carboxypeptidase-like, regulatory domain"/>
    <property type="match status" value="1"/>
</dbReference>
<evidence type="ECO:0000256" key="1">
    <source>
        <dbReference type="ARBA" id="ARBA00004571"/>
    </source>
</evidence>
<evidence type="ECO:0000256" key="3">
    <source>
        <dbReference type="ARBA" id="ARBA00022452"/>
    </source>
</evidence>
<gene>
    <name evidence="10" type="ORF">H8S08_01380</name>
</gene>
<dbReference type="RefSeq" id="WP_118656950.1">
    <property type="nucleotide sequence ID" value="NZ_JACOOK010000001.1"/>
</dbReference>
<accession>A0ABR7CJA3</accession>
<evidence type="ECO:0000256" key="7">
    <source>
        <dbReference type="ARBA" id="ARBA00023237"/>
    </source>
</evidence>
<sequence length="893" mass="100653">MKPYIRFTFAFLLSLSAGTALAQTKTGSLHGVVVDSAQRVPLIGATVTVASLFDTVTVITDRQGAFSIGRIRDTLVRTRISYIGYRDFSSRVRIEPKGTRMDTVALGTADYQLEAAVVQGERPLMGQRGDTLIYHAEAIRVLPGDESMQLVLRMPGMEVKDGKITVMGKVVERTYVDGRPLFGENSESALQYLEARDVIDIQVYEELVEEEKIKNNANGKKRTVMNLITRSKPEKSINVRVEGGYGTDLDEGADGRHGERYRAGGTYRYFSEKRSMGVRAGTNNSSQGSGYNKNTYASADFSKRWGKEFFIDGNYSYNNDFNRSQSISRQVYFPTEDYQSRTYDDTSRTENGSQNHHVSLHMRYNTKNDFLFFAPNARFSRSVSRSYRGALNMLDGETLNRVATSQRSDGDSYNISENLAWSHAFKEGKHGFNLSADGTLSKNNDDGWQVDSLSSTSDRTYLENTAEGHNRSVSGGIGYFYRFKEKYSVGVNYHISYENSRSKRLAVDRFTGQVDTSLTYDYSRNYTTQNYTFNISHFTEKLYFAVNAGYRSSRLNKDEAFPDERRDRITFRSFQPSASLNYTISPTRRIYVNYSSNAQQPGVEQLRNELNYQNPLSLSGGNPDLKQSNMHSVYIGYTAAKTEKSRTFSLNFNGSVTAREIATKQVFFTEDTPLPEYNGYIAPKGATLTTPVNVNGAGSMRLGAGYSLPVKALDITFSANAGCAYSRRPTYIGDELNYTNSLSPNLSLSLIGNKSLVYQFSLYTNTAYNRTSNSRKSDNNTINQTVATNLTVNIVKKIYVTANYNYSLYHNFSYADGDVNTHILNLTFGCKLFKKRQGDINITAYDLLNRTANFSTSMLADYISYNWTQRSGRYLMLNLSYKFDKTGKLKKRD</sequence>
<evidence type="ECO:0000256" key="5">
    <source>
        <dbReference type="ARBA" id="ARBA00022729"/>
    </source>
</evidence>
<name>A0ABR7CJA3_9BACT</name>
<comment type="caution">
    <text evidence="10">The sequence shown here is derived from an EMBL/GenBank/DDBJ whole genome shotgun (WGS) entry which is preliminary data.</text>
</comment>
<feature type="domain" description="Outer membrane protein beta-barrel" evidence="9">
    <location>
        <begin position="423"/>
        <end position="881"/>
    </location>
</feature>
<dbReference type="InterPro" id="IPR041700">
    <property type="entry name" value="OMP_b-brl_3"/>
</dbReference>
<feature type="chain" id="PRO_5046699713" evidence="8">
    <location>
        <begin position="23"/>
        <end position="893"/>
    </location>
</feature>
<dbReference type="Gene3D" id="2.40.170.20">
    <property type="entry name" value="TonB-dependent receptor, beta-barrel domain"/>
    <property type="match status" value="1"/>
</dbReference>
<protein>
    <submittedName>
        <fullName evidence="10">TonB-dependent receptor</fullName>
    </submittedName>
</protein>
<dbReference type="Pfam" id="PF13715">
    <property type="entry name" value="CarbopepD_reg_2"/>
    <property type="match status" value="1"/>
</dbReference>
<dbReference type="InterPro" id="IPR036942">
    <property type="entry name" value="Beta-barrel_TonB_sf"/>
</dbReference>
<reference evidence="10 11" key="1">
    <citation type="submission" date="2020-08" db="EMBL/GenBank/DDBJ databases">
        <title>Genome public.</title>
        <authorList>
            <person name="Liu C."/>
            <person name="Sun Q."/>
        </authorList>
    </citation>
    <scope>NUCLEOTIDE SEQUENCE [LARGE SCALE GENOMIC DNA]</scope>
    <source>
        <strain evidence="10 11">New-7</strain>
    </source>
</reference>
<keyword evidence="4" id="KW-0812">Transmembrane</keyword>
<keyword evidence="7" id="KW-0998">Cell outer membrane</keyword>
<keyword evidence="5 8" id="KW-0732">Signal</keyword>
<evidence type="ECO:0000256" key="2">
    <source>
        <dbReference type="ARBA" id="ARBA00022448"/>
    </source>
</evidence>
<evidence type="ECO:0000256" key="8">
    <source>
        <dbReference type="SAM" id="SignalP"/>
    </source>
</evidence>
<dbReference type="SUPFAM" id="SSF49464">
    <property type="entry name" value="Carboxypeptidase regulatory domain-like"/>
    <property type="match status" value="1"/>
</dbReference>
<evidence type="ECO:0000313" key="10">
    <source>
        <dbReference type="EMBL" id="MBC5615672.1"/>
    </source>
</evidence>
<dbReference type="Proteomes" id="UP000636891">
    <property type="component" value="Unassembled WGS sequence"/>
</dbReference>
<dbReference type="InterPro" id="IPR008969">
    <property type="entry name" value="CarboxyPept-like_regulatory"/>
</dbReference>
<feature type="signal peptide" evidence="8">
    <location>
        <begin position="1"/>
        <end position="22"/>
    </location>
</feature>
<evidence type="ECO:0000259" key="9">
    <source>
        <dbReference type="Pfam" id="PF14905"/>
    </source>
</evidence>
<dbReference type="InterPro" id="IPR039426">
    <property type="entry name" value="TonB-dep_rcpt-like"/>
</dbReference>
<organism evidence="10 11">
    <name type="scientific">Alistipes hominis</name>
    <dbReference type="NCBI Taxonomy" id="2763015"/>
    <lineage>
        <taxon>Bacteria</taxon>
        <taxon>Pseudomonadati</taxon>
        <taxon>Bacteroidota</taxon>
        <taxon>Bacteroidia</taxon>
        <taxon>Bacteroidales</taxon>
        <taxon>Rikenellaceae</taxon>
        <taxon>Alistipes</taxon>
    </lineage>
</organism>
<comment type="subcellular location">
    <subcellularLocation>
        <location evidence="1">Cell outer membrane</location>
        <topology evidence="1">Multi-pass membrane protein</topology>
    </subcellularLocation>
</comment>
<keyword evidence="11" id="KW-1185">Reference proteome</keyword>
<evidence type="ECO:0000313" key="11">
    <source>
        <dbReference type="Proteomes" id="UP000636891"/>
    </source>
</evidence>
<evidence type="ECO:0000256" key="6">
    <source>
        <dbReference type="ARBA" id="ARBA00023136"/>
    </source>
</evidence>
<proteinExistence type="predicted"/>
<dbReference type="SUPFAM" id="SSF56935">
    <property type="entry name" value="Porins"/>
    <property type="match status" value="1"/>
</dbReference>
<dbReference type="EMBL" id="JACOOK010000001">
    <property type="protein sequence ID" value="MBC5615672.1"/>
    <property type="molecule type" value="Genomic_DNA"/>
</dbReference>
<keyword evidence="2" id="KW-0813">Transport</keyword>